<protein>
    <submittedName>
        <fullName evidence="4">Predicted protein</fullName>
    </submittedName>
</protein>
<organism evidence="5">
    <name type="scientific">Laccaria bicolor (strain S238N-H82 / ATCC MYA-4686)</name>
    <name type="common">Bicoloured deceiver</name>
    <name type="synonym">Laccaria laccata var. bicolor</name>
    <dbReference type="NCBI Taxonomy" id="486041"/>
    <lineage>
        <taxon>Eukaryota</taxon>
        <taxon>Fungi</taxon>
        <taxon>Dikarya</taxon>
        <taxon>Basidiomycota</taxon>
        <taxon>Agaricomycotina</taxon>
        <taxon>Agaricomycetes</taxon>
        <taxon>Agaricomycetidae</taxon>
        <taxon>Agaricales</taxon>
        <taxon>Agaricineae</taxon>
        <taxon>Hydnangiaceae</taxon>
        <taxon>Laccaria</taxon>
    </lineage>
</organism>
<dbReference type="SMART" id="SM01014">
    <property type="entry name" value="ARID"/>
    <property type="match status" value="1"/>
</dbReference>
<proteinExistence type="predicted"/>
<keyword evidence="2" id="KW-1133">Transmembrane helix</keyword>
<feature type="compositionally biased region" description="Polar residues" evidence="1">
    <location>
        <begin position="42"/>
        <end position="58"/>
    </location>
</feature>
<feature type="region of interest" description="Disordered" evidence="1">
    <location>
        <begin position="1"/>
        <end position="58"/>
    </location>
</feature>
<dbReference type="EMBL" id="DS547101">
    <property type="protein sequence ID" value="EDR08560.1"/>
    <property type="molecule type" value="Genomic_DNA"/>
</dbReference>
<dbReference type="GeneID" id="6076277"/>
<evidence type="ECO:0000256" key="2">
    <source>
        <dbReference type="SAM" id="Phobius"/>
    </source>
</evidence>
<dbReference type="InParanoid" id="B0DAM5"/>
<keyword evidence="2" id="KW-0812">Transmembrane</keyword>
<dbReference type="HOGENOM" id="CLU_909330_0_0_1"/>
<dbReference type="InterPro" id="IPR001606">
    <property type="entry name" value="ARID_dom"/>
</dbReference>
<dbReference type="AlphaFoldDB" id="B0DAM5"/>
<dbReference type="SUPFAM" id="SSF46774">
    <property type="entry name" value="ARID-like"/>
    <property type="match status" value="1"/>
</dbReference>
<dbReference type="OrthoDB" id="1938591at2759"/>
<dbReference type="GO" id="GO:0003677">
    <property type="term" value="F:DNA binding"/>
    <property type="evidence" value="ECO:0007669"/>
    <property type="project" value="InterPro"/>
</dbReference>
<accession>B0DAM5</accession>
<keyword evidence="2" id="KW-0472">Membrane</keyword>
<dbReference type="PROSITE" id="PS51011">
    <property type="entry name" value="ARID"/>
    <property type="match status" value="1"/>
</dbReference>
<keyword evidence="5" id="KW-1185">Reference proteome</keyword>
<dbReference type="Pfam" id="PF01388">
    <property type="entry name" value="ARID"/>
    <property type="match status" value="1"/>
</dbReference>
<reference evidence="4 5" key="1">
    <citation type="journal article" date="2008" name="Nature">
        <title>The genome of Laccaria bicolor provides insights into mycorrhizal symbiosis.</title>
        <authorList>
            <person name="Martin F."/>
            <person name="Aerts A."/>
            <person name="Ahren D."/>
            <person name="Brun A."/>
            <person name="Danchin E.G.J."/>
            <person name="Duchaussoy F."/>
            <person name="Gibon J."/>
            <person name="Kohler A."/>
            <person name="Lindquist E."/>
            <person name="Pereda V."/>
            <person name="Salamov A."/>
            <person name="Shapiro H.J."/>
            <person name="Wuyts J."/>
            <person name="Blaudez D."/>
            <person name="Buee M."/>
            <person name="Brokstein P."/>
            <person name="Canbaeck B."/>
            <person name="Cohen D."/>
            <person name="Courty P.E."/>
            <person name="Coutinho P.M."/>
            <person name="Delaruelle C."/>
            <person name="Detter J.C."/>
            <person name="Deveau A."/>
            <person name="DiFazio S."/>
            <person name="Duplessis S."/>
            <person name="Fraissinet-Tachet L."/>
            <person name="Lucic E."/>
            <person name="Frey-Klett P."/>
            <person name="Fourrey C."/>
            <person name="Feussner I."/>
            <person name="Gay G."/>
            <person name="Grimwood J."/>
            <person name="Hoegger P.J."/>
            <person name="Jain P."/>
            <person name="Kilaru S."/>
            <person name="Labbe J."/>
            <person name="Lin Y.C."/>
            <person name="Legue V."/>
            <person name="Le Tacon F."/>
            <person name="Marmeisse R."/>
            <person name="Melayah D."/>
            <person name="Montanini B."/>
            <person name="Muratet M."/>
            <person name="Nehls U."/>
            <person name="Niculita-Hirzel H."/>
            <person name="Oudot-Le Secq M.P."/>
            <person name="Peter M."/>
            <person name="Quesneville H."/>
            <person name="Rajashekar B."/>
            <person name="Reich M."/>
            <person name="Rouhier N."/>
            <person name="Schmutz J."/>
            <person name="Yin T."/>
            <person name="Chalot M."/>
            <person name="Henrissat B."/>
            <person name="Kuees U."/>
            <person name="Lucas S."/>
            <person name="Van de Peer Y."/>
            <person name="Podila G.K."/>
            <person name="Polle A."/>
            <person name="Pukkila P.J."/>
            <person name="Richardson P.M."/>
            <person name="Rouze P."/>
            <person name="Sanders I.R."/>
            <person name="Stajich J.E."/>
            <person name="Tunlid A."/>
            <person name="Tuskan G."/>
            <person name="Grigoriev I.V."/>
        </authorList>
    </citation>
    <scope>NUCLEOTIDE SEQUENCE [LARGE SCALE GENOMIC DNA]</scope>
    <source>
        <strain evidence="5">S238N-H82 / ATCC MYA-4686</strain>
    </source>
</reference>
<evidence type="ECO:0000256" key="1">
    <source>
        <dbReference type="SAM" id="MobiDB-lite"/>
    </source>
</evidence>
<evidence type="ECO:0000313" key="5">
    <source>
        <dbReference type="Proteomes" id="UP000001194"/>
    </source>
</evidence>
<evidence type="ECO:0000313" key="4">
    <source>
        <dbReference type="EMBL" id="EDR08560.1"/>
    </source>
</evidence>
<dbReference type="CDD" id="cd16100">
    <property type="entry name" value="ARID"/>
    <property type="match status" value="1"/>
</dbReference>
<feature type="domain" description="ARID" evidence="3">
    <location>
        <begin position="93"/>
        <end position="200"/>
    </location>
</feature>
<sequence length="306" mass="34286">MPASQETMPPQIANLLGSQDVAPVQRQEQQQSGLPSGRDLGLSQQRQGSHDSASNQPQHMSIGFAATGEVPNTSVNAATVQQGQTGMNPFPPPLDKTRFEQAFRAYCVKKNLNVNIRKLQIDNRPVDLYRLHRNVMLEFGVSKIFLKVEQKALWDVIGGRMGFVQFYGTETEPAKSGPGVAQQLAHIYKELLAAFDHYYISAVAEAQLKAQAQTPRNPLQMSPQLMQSVLTYAHMSVSELHQRGVLEKIITFVEANRANLQRTYADQKSFQSRFRLTNQTRLSSTVILYSRLCLLFIINMLLSLLI</sequence>
<evidence type="ECO:0000259" key="3">
    <source>
        <dbReference type="PROSITE" id="PS51011"/>
    </source>
</evidence>
<gene>
    <name evidence="4" type="ORF">LACBIDRAFT_297375</name>
</gene>
<dbReference type="Proteomes" id="UP000001194">
    <property type="component" value="Unassembled WGS sequence"/>
</dbReference>
<dbReference type="Gene3D" id="1.10.150.60">
    <property type="entry name" value="ARID DNA-binding domain"/>
    <property type="match status" value="1"/>
</dbReference>
<name>B0DAM5_LACBS</name>
<dbReference type="InterPro" id="IPR036431">
    <property type="entry name" value="ARID_dom_sf"/>
</dbReference>
<dbReference type="RefSeq" id="XP_001880785.1">
    <property type="nucleotide sequence ID" value="XM_001880750.1"/>
</dbReference>
<feature type="transmembrane region" description="Helical" evidence="2">
    <location>
        <begin position="286"/>
        <end position="305"/>
    </location>
</feature>
<dbReference type="KEGG" id="lbc:LACBIDRAFT_297375"/>